<keyword evidence="6" id="KW-0598">Phosphotransferase system</keyword>
<feature type="transmembrane region" description="Helical" evidence="12">
    <location>
        <begin position="206"/>
        <end position="225"/>
    </location>
</feature>
<dbReference type="PANTHER" id="PTHR30175">
    <property type="entry name" value="PHOSPHOTRANSFERASE SYSTEM TRANSPORT PROTEIN"/>
    <property type="match status" value="1"/>
</dbReference>
<dbReference type="Proteomes" id="UP000823904">
    <property type="component" value="Unassembled WGS sequence"/>
</dbReference>
<dbReference type="InterPro" id="IPR018113">
    <property type="entry name" value="PTrfase_EIIB_Cys"/>
</dbReference>
<feature type="transmembrane region" description="Helical" evidence="12">
    <location>
        <begin position="100"/>
        <end position="129"/>
    </location>
</feature>
<evidence type="ECO:0000256" key="6">
    <source>
        <dbReference type="ARBA" id="ARBA00022683"/>
    </source>
</evidence>
<keyword evidence="4" id="KW-0762">Sugar transport</keyword>
<dbReference type="InterPro" id="IPR050558">
    <property type="entry name" value="PTS_Sugar-Specific_Components"/>
</dbReference>
<dbReference type="PROSITE" id="PS51098">
    <property type="entry name" value="PTS_EIIB_TYPE_1"/>
    <property type="match status" value="1"/>
</dbReference>
<dbReference type="GO" id="GO:0008982">
    <property type="term" value="F:protein-N(PI)-phosphohistidine-sugar phosphotransferase activity"/>
    <property type="evidence" value="ECO:0007669"/>
    <property type="project" value="InterPro"/>
</dbReference>
<evidence type="ECO:0000259" key="13">
    <source>
        <dbReference type="PROSITE" id="PS51093"/>
    </source>
</evidence>
<gene>
    <name evidence="16" type="ORF">H9754_08870</name>
</gene>
<feature type="active site" description="Phosphocysteine intermediate; for EIIB activity" evidence="11">
    <location>
        <position position="26"/>
    </location>
</feature>
<dbReference type="Gene3D" id="3.30.1360.60">
    <property type="entry name" value="Glucose permease domain IIB"/>
    <property type="match status" value="1"/>
</dbReference>
<dbReference type="AlphaFoldDB" id="A0A9D2PK01"/>
<dbReference type="NCBIfam" id="TIGR01995">
    <property type="entry name" value="PTS-II-ABC-beta"/>
    <property type="match status" value="1"/>
</dbReference>
<evidence type="ECO:0000256" key="3">
    <source>
        <dbReference type="ARBA" id="ARBA00022475"/>
    </source>
</evidence>
<evidence type="ECO:0000256" key="10">
    <source>
        <dbReference type="ARBA" id="ARBA00023136"/>
    </source>
</evidence>
<evidence type="ECO:0000313" key="17">
    <source>
        <dbReference type="Proteomes" id="UP000823904"/>
    </source>
</evidence>
<dbReference type="InterPro" id="IPR011055">
    <property type="entry name" value="Dup_hybrid_motif"/>
</dbReference>
<keyword evidence="8" id="KW-0418">Kinase</keyword>
<evidence type="ECO:0000256" key="12">
    <source>
        <dbReference type="SAM" id="Phobius"/>
    </source>
</evidence>
<dbReference type="Pfam" id="PF00358">
    <property type="entry name" value="PTS_EIIA_1"/>
    <property type="match status" value="1"/>
</dbReference>
<keyword evidence="5 16" id="KW-0808">Transferase</keyword>
<dbReference type="InterPro" id="IPR011297">
    <property type="entry name" value="PTS_IIABC_b_glu"/>
</dbReference>
<dbReference type="GO" id="GO:0090589">
    <property type="term" value="F:protein-phosphocysteine-trehalose phosphotransferase system transporter activity"/>
    <property type="evidence" value="ECO:0007669"/>
    <property type="project" value="TreeGrafter"/>
</dbReference>
<dbReference type="GO" id="GO:0009401">
    <property type="term" value="P:phosphoenolpyruvate-dependent sugar phosphotransferase system"/>
    <property type="evidence" value="ECO:0007669"/>
    <property type="project" value="UniProtKB-KW"/>
</dbReference>
<accession>A0A9D2PK01</accession>
<dbReference type="InterPro" id="IPR036878">
    <property type="entry name" value="Glu_permease_IIB"/>
</dbReference>
<name>A0A9D2PK01_9FIRM</name>
<dbReference type="GO" id="GO:0015771">
    <property type="term" value="P:trehalose transport"/>
    <property type="evidence" value="ECO:0007669"/>
    <property type="project" value="TreeGrafter"/>
</dbReference>
<dbReference type="SUPFAM" id="SSF51261">
    <property type="entry name" value="Duplicated hybrid motif"/>
    <property type="match status" value="1"/>
</dbReference>
<keyword evidence="7 12" id="KW-0812">Transmembrane</keyword>
<dbReference type="EC" id="2.7.1.-" evidence="16"/>
<dbReference type="PANTHER" id="PTHR30175:SF1">
    <property type="entry name" value="PTS SYSTEM ARBUTIN-, CELLOBIOSE-, AND SALICIN-SPECIFIC EIIBC COMPONENT-RELATED"/>
    <property type="match status" value="1"/>
</dbReference>
<feature type="domain" description="PTS EIIA type-1" evidence="13">
    <location>
        <begin position="484"/>
        <end position="588"/>
    </location>
</feature>
<dbReference type="InterPro" id="IPR003352">
    <property type="entry name" value="PTS_EIIC"/>
</dbReference>
<dbReference type="SUPFAM" id="SSF55604">
    <property type="entry name" value="Glucose permease domain IIB"/>
    <property type="match status" value="1"/>
</dbReference>
<evidence type="ECO:0000256" key="7">
    <source>
        <dbReference type="ARBA" id="ARBA00022692"/>
    </source>
</evidence>
<feature type="transmembrane region" description="Helical" evidence="12">
    <location>
        <begin position="422"/>
        <end position="443"/>
    </location>
</feature>
<evidence type="ECO:0000256" key="11">
    <source>
        <dbReference type="PROSITE-ProRule" id="PRU00421"/>
    </source>
</evidence>
<evidence type="ECO:0000256" key="8">
    <source>
        <dbReference type="ARBA" id="ARBA00022777"/>
    </source>
</evidence>
<dbReference type="PROSITE" id="PS51093">
    <property type="entry name" value="PTS_EIIA_TYPE_1"/>
    <property type="match status" value="1"/>
</dbReference>
<feature type="transmembrane region" description="Helical" evidence="12">
    <location>
        <begin position="379"/>
        <end position="402"/>
    </location>
</feature>
<dbReference type="NCBIfam" id="TIGR00830">
    <property type="entry name" value="PTBA"/>
    <property type="match status" value="1"/>
</dbReference>
<evidence type="ECO:0000259" key="14">
    <source>
        <dbReference type="PROSITE" id="PS51098"/>
    </source>
</evidence>
<evidence type="ECO:0000256" key="5">
    <source>
        <dbReference type="ARBA" id="ARBA00022679"/>
    </source>
</evidence>
<evidence type="ECO:0000256" key="9">
    <source>
        <dbReference type="ARBA" id="ARBA00022989"/>
    </source>
</evidence>
<dbReference type="PROSITE" id="PS51103">
    <property type="entry name" value="PTS_EIIC_TYPE_1"/>
    <property type="match status" value="1"/>
</dbReference>
<dbReference type="FunFam" id="2.70.70.10:FF:000001">
    <property type="entry name" value="PTS system glucose-specific IIA component"/>
    <property type="match status" value="1"/>
</dbReference>
<evidence type="ECO:0000256" key="4">
    <source>
        <dbReference type="ARBA" id="ARBA00022597"/>
    </source>
</evidence>
<organism evidence="16 17">
    <name type="scientific">Candidatus Anaerostipes avistercoris</name>
    <dbReference type="NCBI Taxonomy" id="2838462"/>
    <lineage>
        <taxon>Bacteria</taxon>
        <taxon>Bacillati</taxon>
        <taxon>Bacillota</taxon>
        <taxon>Clostridia</taxon>
        <taxon>Lachnospirales</taxon>
        <taxon>Lachnospiraceae</taxon>
        <taxon>Anaerostipes</taxon>
    </lineage>
</organism>
<dbReference type="InterPro" id="IPR013013">
    <property type="entry name" value="PTS_EIIC_1"/>
</dbReference>
<feature type="transmembrane region" description="Helical" evidence="12">
    <location>
        <begin position="279"/>
        <end position="297"/>
    </location>
</feature>
<evidence type="ECO:0000256" key="2">
    <source>
        <dbReference type="ARBA" id="ARBA00022448"/>
    </source>
</evidence>
<keyword evidence="2" id="KW-0813">Transport</keyword>
<reference evidence="16" key="2">
    <citation type="submission" date="2021-04" db="EMBL/GenBank/DDBJ databases">
        <authorList>
            <person name="Gilroy R."/>
        </authorList>
    </citation>
    <scope>NUCLEOTIDE SEQUENCE</scope>
    <source>
        <strain evidence="16">ChiSjej3B21-8574</strain>
    </source>
</reference>
<keyword evidence="9 12" id="KW-1133">Transmembrane helix</keyword>
<dbReference type="CDD" id="cd00212">
    <property type="entry name" value="PTS_IIB_glc"/>
    <property type="match status" value="1"/>
</dbReference>
<evidence type="ECO:0000259" key="15">
    <source>
        <dbReference type="PROSITE" id="PS51103"/>
    </source>
</evidence>
<feature type="transmembrane region" description="Helical" evidence="12">
    <location>
        <begin position="141"/>
        <end position="161"/>
    </location>
</feature>
<protein>
    <submittedName>
        <fullName evidence="16">Beta-glucoside-specific PTS transporter subunit IIABC</fullName>
        <ecNumber evidence="16">2.7.1.-</ecNumber>
    </submittedName>
</protein>
<dbReference type="InterPro" id="IPR001996">
    <property type="entry name" value="PTS_IIB_1"/>
</dbReference>
<dbReference type="Pfam" id="PF00367">
    <property type="entry name" value="PTS_EIIB"/>
    <property type="match status" value="1"/>
</dbReference>
<comment type="subcellular location">
    <subcellularLocation>
        <location evidence="1">Cell membrane</location>
        <topology evidence="1">Multi-pass membrane protein</topology>
    </subcellularLocation>
</comment>
<feature type="domain" description="PTS EIIB type-1" evidence="14">
    <location>
        <begin position="4"/>
        <end position="86"/>
    </location>
</feature>
<feature type="transmembrane region" description="Helical" evidence="12">
    <location>
        <begin position="173"/>
        <end position="191"/>
    </location>
</feature>
<reference evidence="16" key="1">
    <citation type="journal article" date="2021" name="PeerJ">
        <title>Extensive microbial diversity within the chicken gut microbiome revealed by metagenomics and culture.</title>
        <authorList>
            <person name="Gilroy R."/>
            <person name="Ravi A."/>
            <person name="Getino M."/>
            <person name="Pursley I."/>
            <person name="Horton D.L."/>
            <person name="Alikhan N.F."/>
            <person name="Baker D."/>
            <person name="Gharbi K."/>
            <person name="Hall N."/>
            <person name="Watson M."/>
            <person name="Adriaenssens E.M."/>
            <person name="Foster-Nyarko E."/>
            <person name="Jarju S."/>
            <person name="Secka A."/>
            <person name="Antonio M."/>
            <person name="Oren A."/>
            <person name="Chaudhuri R.R."/>
            <person name="La Ragione R."/>
            <person name="Hildebrand F."/>
            <person name="Pallen M.J."/>
        </authorList>
    </citation>
    <scope>NUCLEOTIDE SEQUENCE</scope>
    <source>
        <strain evidence="16">ChiSjej3B21-8574</strain>
    </source>
</reference>
<dbReference type="PROSITE" id="PS00371">
    <property type="entry name" value="PTS_EIIA_TYPE_1_HIS"/>
    <property type="match status" value="1"/>
</dbReference>
<evidence type="ECO:0000313" key="16">
    <source>
        <dbReference type="EMBL" id="HJC50664.1"/>
    </source>
</evidence>
<feature type="domain" description="PTS EIIC type-1" evidence="15">
    <location>
        <begin position="103"/>
        <end position="459"/>
    </location>
</feature>
<dbReference type="Gene3D" id="2.70.70.10">
    <property type="entry name" value="Glucose Permease (Domain IIA)"/>
    <property type="match status" value="1"/>
</dbReference>
<proteinExistence type="predicted"/>
<sequence length="621" mass="65779">MDYKKMAEQILDGVGGKENVSMLTHCATRLRFNLVDDSKADEAKIQKVSGVSGVSNRGGQFQVIIGSDVAEPYKELKNMGVGGDDAAAEKPKEKKGIGTMIVDTLSGIFTPILPAITGAGMLKACLALLPLFGVSSETQTYQIISIMADAAYYFLPMLLAWSAAKKFQCNPCLALTLAGILLHPDLITMLAGEEAVRFIGIPVVKATYSSSVIPIILIVWLMSYVEKAAYKYVPKALRYFLAPLLVFLIVGTLGLLFVGPIGFVLGNGLIEIFNVLIDRASLLTMVLIGAFMPLIVITGMHHGFTPVTVALFATYGFDPIMFPAALASNISQAGSSFAVAVRAKDEDIKSQAASAGLTALMGVTEPALFGVNIRFKRPLYGCMIGGAAGAIFASIMHLKAYANAAPGLASFAMFIGEEKYNIVWAAITVVIALVVAFIATWILGGDYMKSSEETEAEAAAEISDDFDLTAPIQGKVVALEEVPDQTFASGMLGQGVAIIPEKGTIASPVTGTIANVFDTKHAIGIQGVNGEEILLHIGLDTVTLNGDPFQINVKAGDKVKAGDTIGKFSIDKIKKAGLETITPVLISNTDEFASIEPVIGKDVKIGDPIMTVHKKAKTEEV</sequence>
<dbReference type="InterPro" id="IPR001127">
    <property type="entry name" value="PTS_EIIA_1_perm"/>
</dbReference>
<dbReference type="PROSITE" id="PS01035">
    <property type="entry name" value="PTS_EIIB_TYPE_1_CYS"/>
    <property type="match status" value="1"/>
</dbReference>
<comment type="caution">
    <text evidence="16">The sequence shown here is derived from an EMBL/GenBank/DDBJ whole genome shotgun (WGS) entry which is preliminary data.</text>
</comment>
<evidence type="ECO:0000256" key="1">
    <source>
        <dbReference type="ARBA" id="ARBA00004651"/>
    </source>
</evidence>
<dbReference type="GO" id="GO:0005886">
    <property type="term" value="C:plasma membrane"/>
    <property type="evidence" value="ECO:0007669"/>
    <property type="project" value="UniProtKB-SubCell"/>
</dbReference>
<dbReference type="FunFam" id="3.30.1360.60:FF:000001">
    <property type="entry name" value="PTS system glucose-specific IIBC component PtsG"/>
    <property type="match status" value="1"/>
</dbReference>
<keyword evidence="10 12" id="KW-0472">Membrane</keyword>
<dbReference type="Pfam" id="PF02378">
    <property type="entry name" value="PTS_EIIC"/>
    <property type="match status" value="1"/>
</dbReference>
<feature type="transmembrane region" description="Helical" evidence="12">
    <location>
        <begin position="237"/>
        <end position="259"/>
    </location>
</feature>
<dbReference type="GO" id="GO:0016301">
    <property type="term" value="F:kinase activity"/>
    <property type="evidence" value="ECO:0007669"/>
    <property type="project" value="UniProtKB-KW"/>
</dbReference>
<keyword evidence="3" id="KW-1003">Cell membrane</keyword>
<dbReference type="EMBL" id="DWWD01000033">
    <property type="protein sequence ID" value="HJC50664.1"/>
    <property type="molecule type" value="Genomic_DNA"/>
</dbReference>